<evidence type="ECO:0000256" key="5">
    <source>
        <dbReference type="SAM" id="MobiDB-lite"/>
    </source>
</evidence>
<dbReference type="PANTHER" id="PTHR10131:SF94">
    <property type="entry name" value="TNF RECEPTOR-ASSOCIATED FACTOR 4"/>
    <property type="match status" value="1"/>
</dbReference>
<keyword evidence="9" id="KW-1185">Reference proteome</keyword>
<dbReference type="GO" id="GO:0008270">
    <property type="term" value="F:zinc ion binding"/>
    <property type="evidence" value="ECO:0007669"/>
    <property type="project" value="UniProtKB-KW"/>
</dbReference>
<keyword evidence="1 4" id="KW-0479">Metal-binding</keyword>
<keyword evidence="3 4" id="KW-0862">Zinc</keyword>
<evidence type="ECO:0000313" key="9">
    <source>
        <dbReference type="Proteomes" id="UP001286456"/>
    </source>
</evidence>
<dbReference type="InterPro" id="IPR013083">
    <property type="entry name" value="Znf_RING/FYVE/PHD"/>
</dbReference>
<feature type="zinc finger region" description="TRAF-type" evidence="4">
    <location>
        <begin position="192"/>
        <end position="232"/>
    </location>
</feature>
<evidence type="ECO:0000256" key="3">
    <source>
        <dbReference type="ARBA" id="ARBA00022833"/>
    </source>
</evidence>
<evidence type="ECO:0000256" key="1">
    <source>
        <dbReference type="ARBA" id="ARBA00022723"/>
    </source>
</evidence>
<evidence type="ECO:0000256" key="4">
    <source>
        <dbReference type="PROSITE-ProRule" id="PRU00207"/>
    </source>
</evidence>
<reference evidence="8" key="1">
    <citation type="journal article" date="2023" name="Mol. Phylogenet. Evol.">
        <title>Genome-scale phylogeny and comparative genomics of the fungal order Sordariales.</title>
        <authorList>
            <person name="Hensen N."/>
            <person name="Bonometti L."/>
            <person name="Westerberg I."/>
            <person name="Brannstrom I.O."/>
            <person name="Guillou S."/>
            <person name="Cros-Aarteil S."/>
            <person name="Calhoun S."/>
            <person name="Haridas S."/>
            <person name="Kuo A."/>
            <person name="Mondo S."/>
            <person name="Pangilinan J."/>
            <person name="Riley R."/>
            <person name="LaButti K."/>
            <person name="Andreopoulos B."/>
            <person name="Lipzen A."/>
            <person name="Chen C."/>
            <person name="Yan M."/>
            <person name="Daum C."/>
            <person name="Ng V."/>
            <person name="Clum A."/>
            <person name="Steindorff A."/>
            <person name="Ohm R.A."/>
            <person name="Martin F."/>
            <person name="Silar P."/>
            <person name="Natvig D.O."/>
            <person name="Lalanne C."/>
            <person name="Gautier V."/>
            <person name="Ament-Velasquez S.L."/>
            <person name="Kruys A."/>
            <person name="Hutchinson M.I."/>
            <person name="Powell A.J."/>
            <person name="Barry K."/>
            <person name="Miller A.N."/>
            <person name="Grigoriev I.V."/>
            <person name="Debuchy R."/>
            <person name="Gladieux P."/>
            <person name="Hiltunen Thoren M."/>
            <person name="Johannesson H."/>
        </authorList>
    </citation>
    <scope>NUCLEOTIDE SEQUENCE</scope>
    <source>
        <strain evidence="8">SMH4131-1</strain>
    </source>
</reference>
<dbReference type="PANTHER" id="PTHR10131">
    <property type="entry name" value="TNF RECEPTOR ASSOCIATED FACTOR"/>
    <property type="match status" value="1"/>
</dbReference>
<feature type="compositionally biased region" description="Basic and acidic residues" evidence="5">
    <location>
        <begin position="523"/>
        <end position="538"/>
    </location>
</feature>
<sequence length="538" mass="59571">MPPPNTPGEGVPAAGSSPPESTEQYQVQVEAGQEQEDGRSRVAPPAAASPIPSIPPTPAASPPQAELPPRVSPPPTPELQFASITTSLESTSPPRPSLSTDQSTRPNRPLFYDHQALEYEGPYDETLQCPICRTPFYLPLTTRTCGHTFCAGCLRRALELRPVCPIDRQPIDKDHDIYQTRVINDQLDRLRVKCPNKGCDHVCTRDRLPAHYSRQCPFSMVPCPDRECSHRIIRMNADPDKACLHRETSCQYCSATVMIADLDSHYDNHCAGHTTKCTQCDSVVVRHRMEGHIAAECPETEVHCRWHPYGCNVFGRRATMQGHQRAGCVYEAIAKLTQARLDDRAVIDELKGRVSTLSSRLNQQEQELRGRSRPSMGHSTGVPVSDFDVHTSTRAASMPYNSAAWGSAEDYMLAQFERIETNAENLRKMVLEINGHHNLRQLNDTMRLDGLISELQSKIGVLGMHTTWLMNVQRQSRGQQRAGGVAGGPPAPEMSTGNSGNAGARMSTEGERLPYMGIPPRRHSNERGEGRGENPPRL</sequence>
<dbReference type="Gene3D" id="3.30.40.10">
    <property type="entry name" value="Zinc/RING finger domain, C3HC4 (zinc finger)"/>
    <property type="match status" value="3"/>
</dbReference>
<gene>
    <name evidence="8" type="ORF">B0T19DRAFT_244495</name>
</gene>
<reference evidence="8" key="2">
    <citation type="submission" date="2023-06" db="EMBL/GenBank/DDBJ databases">
        <authorList>
            <consortium name="Lawrence Berkeley National Laboratory"/>
            <person name="Haridas S."/>
            <person name="Hensen N."/>
            <person name="Bonometti L."/>
            <person name="Westerberg I."/>
            <person name="Brannstrom I.O."/>
            <person name="Guillou S."/>
            <person name="Cros-Aarteil S."/>
            <person name="Calhoun S."/>
            <person name="Kuo A."/>
            <person name="Mondo S."/>
            <person name="Pangilinan J."/>
            <person name="Riley R."/>
            <person name="Labutti K."/>
            <person name="Andreopoulos B."/>
            <person name="Lipzen A."/>
            <person name="Chen C."/>
            <person name="Yanf M."/>
            <person name="Daum C."/>
            <person name="Ng V."/>
            <person name="Clum A."/>
            <person name="Steindorff A."/>
            <person name="Ohm R."/>
            <person name="Martin F."/>
            <person name="Silar P."/>
            <person name="Natvig D."/>
            <person name="Lalanne C."/>
            <person name="Gautier V."/>
            <person name="Ament-Velasquez S.L."/>
            <person name="Kruys A."/>
            <person name="Hutchinson M.I."/>
            <person name="Powell A.J."/>
            <person name="Barry K."/>
            <person name="Miller A.N."/>
            <person name="Grigoriev I.V."/>
            <person name="Debuchy R."/>
            <person name="Gladieux P."/>
            <person name="Thoren M.H."/>
            <person name="Johannesson H."/>
        </authorList>
    </citation>
    <scope>NUCLEOTIDE SEQUENCE</scope>
    <source>
        <strain evidence="8">SMH4131-1</strain>
    </source>
</reference>
<organism evidence="8 9">
    <name type="scientific">Cercophora scortea</name>
    <dbReference type="NCBI Taxonomy" id="314031"/>
    <lineage>
        <taxon>Eukaryota</taxon>
        <taxon>Fungi</taxon>
        <taxon>Dikarya</taxon>
        <taxon>Ascomycota</taxon>
        <taxon>Pezizomycotina</taxon>
        <taxon>Sordariomycetes</taxon>
        <taxon>Sordariomycetidae</taxon>
        <taxon>Sordariales</taxon>
        <taxon>Lasiosphaeriaceae</taxon>
        <taxon>Cercophora</taxon>
    </lineage>
</organism>
<feature type="compositionally biased region" description="Polar residues" evidence="5">
    <location>
        <begin position="82"/>
        <end position="106"/>
    </location>
</feature>
<evidence type="ECO:0000259" key="6">
    <source>
        <dbReference type="PROSITE" id="PS50089"/>
    </source>
</evidence>
<feature type="compositionally biased region" description="Polar residues" evidence="5">
    <location>
        <begin position="18"/>
        <end position="27"/>
    </location>
</feature>
<evidence type="ECO:0000313" key="8">
    <source>
        <dbReference type="EMBL" id="KAK3320637.1"/>
    </source>
</evidence>
<accession>A0AAE0I9N7</accession>
<keyword evidence="2 4" id="KW-0863">Zinc-finger</keyword>
<evidence type="ECO:0000256" key="2">
    <source>
        <dbReference type="ARBA" id="ARBA00022771"/>
    </source>
</evidence>
<comment type="caution">
    <text evidence="8">The sequence shown here is derived from an EMBL/GenBank/DDBJ whole genome shotgun (WGS) entry which is preliminary data.</text>
</comment>
<dbReference type="SUPFAM" id="SSF49599">
    <property type="entry name" value="TRAF domain-like"/>
    <property type="match status" value="2"/>
</dbReference>
<dbReference type="Pfam" id="PF13923">
    <property type="entry name" value="zf-C3HC4_2"/>
    <property type="match status" value="1"/>
</dbReference>
<feature type="domain" description="RING-type" evidence="6">
    <location>
        <begin position="129"/>
        <end position="168"/>
    </location>
</feature>
<dbReference type="InterPro" id="IPR017907">
    <property type="entry name" value="Znf_RING_CS"/>
</dbReference>
<feature type="region of interest" description="Disordered" evidence="5">
    <location>
        <begin position="1"/>
        <end position="108"/>
    </location>
</feature>
<feature type="compositionally biased region" description="Pro residues" evidence="5">
    <location>
        <begin position="52"/>
        <end position="61"/>
    </location>
</feature>
<dbReference type="PROSITE" id="PS50145">
    <property type="entry name" value="ZF_TRAF"/>
    <property type="match status" value="2"/>
</dbReference>
<dbReference type="PROSITE" id="PS50089">
    <property type="entry name" value="ZF_RING_2"/>
    <property type="match status" value="1"/>
</dbReference>
<protein>
    <submittedName>
        <fullName evidence="8">Uncharacterized protein</fullName>
    </submittedName>
</protein>
<dbReference type="EMBL" id="JAUEPO010000005">
    <property type="protein sequence ID" value="KAK3320637.1"/>
    <property type="molecule type" value="Genomic_DNA"/>
</dbReference>
<dbReference type="Proteomes" id="UP001286456">
    <property type="component" value="Unassembled WGS sequence"/>
</dbReference>
<feature type="region of interest" description="Disordered" evidence="5">
    <location>
        <begin position="358"/>
        <end position="383"/>
    </location>
</feature>
<dbReference type="SUPFAM" id="SSF57850">
    <property type="entry name" value="RING/U-box"/>
    <property type="match status" value="1"/>
</dbReference>
<feature type="domain" description="TRAF-type" evidence="7">
    <location>
        <begin position="264"/>
        <end position="311"/>
    </location>
</feature>
<feature type="region of interest" description="Disordered" evidence="5">
    <location>
        <begin position="475"/>
        <end position="538"/>
    </location>
</feature>
<feature type="zinc finger region" description="TRAF-type" evidence="4">
    <location>
        <begin position="264"/>
        <end position="311"/>
    </location>
</feature>
<dbReference type="AlphaFoldDB" id="A0AAE0I9N7"/>
<dbReference type="SMART" id="SM00184">
    <property type="entry name" value="RING"/>
    <property type="match status" value="1"/>
</dbReference>
<dbReference type="PROSITE" id="PS00518">
    <property type="entry name" value="ZF_RING_1"/>
    <property type="match status" value="1"/>
</dbReference>
<dbReference type="InterPro" id="IPR001841">
    <property type="entry name" value="Znf_RING"/>
</dbReference>
<proteinExistence type="predicted"/>
<feature type="domain" description="TRAF-type" evidence="7">
    <location>
        <begin position="192"/>
        <end position="232"/>
    </location>
</feature>
<dbReference type="Pfam" id="PF02176">
    <property type="entry name" value="zf-TRAF"/>
    <property type="match status" value="1"/>
</dbReference>
<name>A0AAE0I9N7_9PEZI</name>
<evidence type="ECO:0000259" key="7">
    <source>
        <dbReference type="PROSITE" id="PS50145"/>
    </source>
</evidence>
<dbReference type="InterPro" id="IPR001293">
    <property type="entry name" value="Znf_TRAF"/>
</dbReference>